<dbReference type="RefSeq" id="WP_044906609.1">
    <property type="nucleotide sequence ID" value="NZ_JQIF01000078.1"/>
</dbReference>
<protein>
    <submittedName>
        <fullName evidence="3">dGTPase</fullName>
    </submittedName>
</protein>
<dbReference type="Gene3D" id="1.10.3410.10">
    <property type="entry name" value="putative deoxyguanosinetriphosphate triphosphohydrolase like domain"/>
    <property type="match status" value="1"/>
</dbReference>
<dbReference type="SUPFAM" id="SSF109604">
    <property type="entry name" value="HD-domain/PDEase-like"/>
    <property type="match status" value="1"/>
</dbReference>
<dbReference type="NCBIfam" id="TIGR01353">
    <property type="entry name" value="dGTP_triPase"/>
    <property type="match status" value="1"/>
</dbReference>
<dbReference type="NCBIfam" id="NF002205">
    <property type="entry name" value="PRK01096.1"/>
    <property type="match status" value="1"/>
</dbReference>
<feature type="domain" description="HD" evidence="2">
    <location>
        <begin position="64"/>
        <end position="261"/>
    </location>
</feature>
<dbReference type="Gene3D" id="1.10.3550.10">
    <property type="entry name" value="eoxyguanosinetriphosphate triphosphohydrolase domain-like"/>
    <property type="match status" value="1"/>
</dbReference>
<keyword evidence="1" id="KW-0378">Hydrolase</keyword>
<dbReference type="Gene3D" id="1.10.3210.10">
    <property type="entry name" value="Hypothetical protein af1432"/>
    <property type="match status" value="1"/>
</dbReference>
<dbReference type="PROSITE" id="PS51831">
    <property type="entry name" value="HD"/>
    <property type="match status" value="1"/>
</dbReference>
<dbReference type="PANTHER" id="PTHR11373">
    <property type="entry name" value="DEOXYNUCLEOSIDE TRIPHOSPHATE TRIPHOSPHOHYDROLASE"/>
    <property type="match status" value="1"/>
</dbReference>
<dbReference type="InterPro" id="IPR023293">
    <property type="entry name" value="dGTP_triP_hydro_central_sf"/>
</dbReference>
<comment type="caution">
    <text evidence="3">The sequence shown here is derived from an EMBL/GenBank/DDBJ whole genome shotgun (WGS) entry which is preliminary data.</text>
</comment>
<accession>A0A099I376</accession>
<dbReference type="Proteomes" id="UP000030008">
    <property type="component" value="Unassembled WGS sequence"/>
</dbReference>
<dbReference type="GO" id="GO:0006203">
    <property type="term" value="P:dGTP catabolic process"/>
    <property type="evidence" value="ECO:0007669"/>
    <property type="project" value="TreeGrafter"/>
</dbReference>
<dbReference type="InterPro" id="IPR006674">
    <property type="entry name" value="HD_domain"/>
</dbReference>
<dbReference type="InterPro" id="IPR026875">
    <property type="entry name" value="PHydrolase_assoc_dom"/>
</dbReference>
<evidence type="ECO:0000256" key="1">
    <source>
        <dbReference type="ARBA" id="ARBA00022801"/>
    </source>
</evidence>
<evidence type="ECO:0000313" key="4">
    <source>
        <dbReference type="Proteomes" id="UP000030008"/>
    </source>
</evidence>
<evidence type="ECO:0000313" key="3">
    <source>
        <dbReference type="EMBL" id="KGJ52150.1"/>
    </source>
</evidence>
<dbReference type="InterPro" id="IPR003607">
    <property type="entry name" value="HD/PDEase_dom"/>
</dbReference>
<dbReference type="InterPro" id="IPR027432">
    <property type="entry name" value="dGTP_triphosphohydrolase_C"/>
</dbReference>
<reference evidence="3 4" key="1">
    <citation type="submission" date="2014-08" db="EMBL/GenBank/DDBJ databases">
        <title>Clostridium innocuum, an unnegligible vancomycin-resistant pathogen causing extra-intestinal infections.</title>
        <authorList>
            <person name="Feng Y."/>
            <person name="Chiu C.-H."/>
        </authorList>
    </citation>
    <scope>NUCLEOTIDE SEQUENCE [LARGE SCALE GENOMIC DNA]</scope>
    <source>
        <strain evidence="3 4">AN88</strain>
    </source>
</reference>
<dbReference type="Pfam" id="PF01966">
    <property type="entry name" value="HD"/>
    <property type="match status" value="1"/>
</dbReference>
<dbReference type="GO" id="GO:0008832">
    <property type="term" value="F:dGTPase activity"/>
    <property type="evidence" value="ECO:0007669"/>
    <property type="project" value="TreeGrafter"/>
</dbReference>
<organism evidence="3 4">
    <name type="scientific">Clostridium innocuum</name>
    <dbReference type="NCBI Taxonomy" id="1522"/>
    <lineage>
        <taxon>Bacteria</taxon>
        <taxon>Bacillati</taxon>
        <taxon>Bacillota</taxon>
        <taxon>Clostridia</taxon>
        <taxon>Eubacteriales</taxon>
        <taxon>Clostridiaceae</taxon>
        <taxon>Clostridium</taxon>
    </lineage>
</organism>
<dbReference type="InterPro" id="IPR006261">
    <property type="entry name" value="dGTPase"/>
</dbReference>
<evidence type="ECO:0000259" key="2">
    <source>
        <dbReference type="PROSITE" id="PS51831"/>
    </source>
</evidence>
<proteinExistence type="predicted"/>
<gene>
    <name evidence="3" type="ORF">CIAN88_15960</name>
</gene>
<dbReference type="CDD" id="cd00077">
    <property type="entry name" value="HDc"/>
    <property type="match status" value="1"/>
</dbReference>
<dbReference type="Pfam" id="PF13286">
    <property type="entry name" value="HD_assoc"/>
    <property type="match status" value="1"/>
</dbReference>
<sequence>MHRLSWNSITSETRIPQKTSANAGKYRSEIESDYHRIIRSASFRRLQDKTQVFPLDNSDFVRTRLTHSLEVSSIAKLIGKQVCIKVLDQQLAPAGDQPDSLKVIEILNCAGLLHDIGNPPFGHFGESAIRNWFEKNLSLLQFKQRPLQAWLDEQQQADLLYYEGNAQALRIITKLHRLTGRSGMHLTSSVMDTIIKYPVNSLEKLAEDTKEKSKRSLLRKKVGYYQSETDQFLEIKQNTGTTGCRNPLCFILEAADDLAYTFADLEDGYKKGLYSYEQLLDVIMEAQDERGAELLRQGLEEGRQLKKTSEKGFDPYQHAVFTWLTKKQLFSISGVSDAFLKHYDAIMNGEFDQELLAVSKEGQLIRSLKQFAFDRVYNDAAILKLELMGNEIITFLLDRFMDALLPYDSGLNMSEIQEKYIDLLSGNYLNTYQYTAQDKEDGERLYLRLLLGADFVAGMTDSYAIRLYQELKGI</sequence>
<dbReference type="SMART" id="SM00471">
    <property type="entry name" value="HDc"/>
    <property type="match status" value="1"/>
</dbReference>
<dbReference type="InterPro" id="IPR050135">
    <property type="entry name" value="dGTPase-like"/>
</dbReference>
<dbReference type="AlphaFoldDB" id="A0A099I376"/>
<dbReference type="EMBL" id="JQIF01000078">
    <property type="protein sequence ID" value="KGJ52150.1"/>
    <property type="molecule type" value="Genomic_DNA"/>
</dbReference>
<name>A0A099I376_CLOIN</name>
<dbReference type="PANTHER" id="PTHR11373:SF32">
    <property type="entry name" value="DEOXYGUANOSINETRIPHOSPHATE TRIPHOSPHOHYDROLASE"/>
    <property type="match status" value="1"/>
</dbReference>